<evidence type="ECO:0000256" key="2">
    <source>
        <dbReference type="ARBA" id="ARBA00005145"/>
    </source>
</evidence>
<feature type="compositionally biased region" description="Basic and acidic residues" evidence="12">
    <location>
        <begin position="147"/>
        <end position="158"/>
    </location>
</feature>
<comment type="caution">
    <text evidence="15">The sequence shown here is derived from an EMBL/GenBank/DDBJ whole genome shotgun (WGS) entry which is preliminary data.</text>
</comment>
<dbReference type="Gene3D" id="2.40.50.100">
    <property type="match status" value="1"/>
</dbReference>
<dbReference type="Pfam" id="PF00198">
    <property type="entry name" value="2-oxoacid_dh"/>
    <property type="match status" value="1"/>
</dbReference>
<comment type="cofactor">
    <cofactor evidence="11">
        <name>(R)-lipoate</name>
        <dbReference type="ChEBI" id="CHEBI:83088"/>
    </cofactor>
    <text evidence="11">Binds 1 lipoyl cofactor covalently.</text>
</comment>
<dbReference type="Pfam" id="PF02817">
    <property type="entry name" value="E3_binding"/>
    <property type="match status" value="1"/>
</dbReference>
<evidence type="ECO:0000256" key="11">
    <source>
        <dbReference type="RuleBase" id="RU361138"/>
    </source>
</evidence>
<dbReference type="SUPFAM" id="SSF51230">
    <property type="entry name" value="Single hybrid motif"/>
    <property type="match status" value="1"/>
</dbReference>
<comment type="function">
    <text evidence="1 11">E2 component of the 2-oxoglutarate dehydrogenase (OGDH) complex which catalyzes the second step in the conversion of 2-oxoglutarate to succinyl-CoA and CO(2).</text>
</comment>
<evidence type="ECO:0000256" key="8">
    <source>
        <dbReference type="ARBA" id="ARBA00022823"/>
    </source>
</evidence>
<dbReference type="InterPro" id="IPR050537">
    <property type="entry name" value="2-oxoacid_dehydrogenase"/>
</dbReference>
<accession>A0ABU1AQT7</accession>
<evidence type="ECO:0000256" key="7">
    <source>
        <dbReference type="ARBA" id="ARBA00022679"/>
    </source>
</evidence>
<dbReference type="CDD" id="cd06849">
    <property type="entry name" value="lipoyl_domain"/>
    <property type="match status" value="1"/>
</dbReference>
<dbReference type="Gene3D" id="4.10.320.10">
    <property type="entry name" value="E3-binding domain"/>
    <property type="match status" value="1"/>
</dbReference>
<proteinExistence type="inferred from homology"/>
<dbReference type="PANTHER" id="PTHR43416:SF5">
    <property type="entry name" value="DIHYDROLIPOYLLYSINE-RESIDUE SUCCINYLTRANSFERASE COMPONENT OF 2-OXOGLUTARATE DEHYDROGENASE COMPLEX, MITOCHONDRIAL"/>
    <property type="match status" value="1"/>
</dbReference>
<dbReference type="EMBL" id="JARXHW010000004">
    <property type="protein sequence ID" value="MDQ8206506.1"/>
    <property type="molecule type" value="Genomic_DNA"/>
</dbReference>
<dbReference type="InterPro" id="IPR000089">
    <property type="entry name" value="Biotin_lipoyl"/>
</dbReference>
<feature type="domain" description="Peripheral subunit-binding (PSBD)" evidence="14">
    <location>
        <begin position="123"/>
        <end position="160"/>
    </location>
</feature>
<evidence type="ECO:0000256" key="4">
    <source>
        <dbReference type="ARBA" id="ARBA00012945"/>
    </source>
</evidence>
<evidence type="ECO:0000256" key="3">
    <source>
        <dbReference type="ARBA" id="ARBA00007317"/>
    </source>
</evidence>
<dbReference type="Proteomes" id="UP001225316">
    <property type="component" value="Unassembled WGS sequence"/>
</dbReference>
<sequence>MATEVKIPAMGESISSGILAAWHVKDGDFVEKDQVLYELETDKITSEGSAEVSGVISLKAEVEDEVDIGQVVATIDESASGSSSAADKQSSADTASAETSSEASAEPAAAAATAAETSSEAKPLSPAARKAAEETGVDTSKISGSGKDGRVTKSDILEAAKAPAPAASPAPAPASAPKASSAPAPAGERKETRKKMSPLRRKIAQRLVAATQEAAMLTTFNEVDMSAVMKLRKQHQEKFVERHGLKLGFMSFFTKAVTHALQAVPEVNARIEGNEVVTQHYYDIGVAVGTDKGLMVPVLRDCDKKGFAEIEGDIMDYAKAARAGKIQMSDLEGGVFTISNGGIYGSMLSTPIVNHPQPAILGLHNITERAVVINGEIVARPMMYLALSYDHRLIDGKEAVTFLVKVKEAIEDPARLLFGI</sequence>
<dbReference type="InterPro" id="IPR004167">
    <property type="entry name" value="PSBD"/>
</dbReference>
<keyword evidence="7 11" id="KW-0808">Transferase</keyword>
<comment type="pathway">
    <text evidence="2 11">Amino-acid degradation; L-lysine degradation via saccharopine pathway; glutaryl-CoA from L-lysine: step 6/6.</text>
</comment>
<keyword evidence="6 11" id="KW-0816">Tricarboxylic acid cycle</keyword>
<dbReference type="InterPro" id="IPR036625">
    <property type="entry name" value="E3-bd_dom_sf"/>
</dbReference>
<dbReference type="Pfam" id="PF00364">
    <property type="entry name" value="Biotin_lipoyl"/>
    <property type="match status" value="1"/>
</dbReference>
<evidence type="ECO:0000256" key="12">
    <source>
        <dbReference type="SAM" id="MobiDB-lite"/>
    </source>
</evidence>
<keyword evidence="9 11" id="KW-0012">Acyltransferase</keyword>
<dbReference type="InterPro" id="IPR023213">
    <property type="entry name" value="CAT-like_dom_sf"/>
</dbReference>
<evidence type="ECO:0000256" key="9">
    <source>
        <dbReference type="ARBA" id="ARBA00023315"/>
    </source>
</evidence>
<evidence type="ECO:0000313" key="16">
    <source>
        <dbReference type="Proteomes" id="UP001225316"/>
    </source>
</evidence>
<dbReference type="RefSeq" id="WP_308948588.1">
    <property type="nucleotide sequence ID" value="NZ_JARXHW010000004.1"/>
</dbReference>
<evidence type="ECO:0000259" key="14">
    <source>
        <dbReference type="PROSITE" id="PS51826"/>
    </source>
</evidence>
<feature type="compositionally biased region" description="Low complexity" evidence="12">
    <location>
        <begin position="78"/>
        <end position="121"/>
    </location>
</feature>
<dbReference type="NCBIfam" id="TIGR01347">
    <property type="entry name" value="sucB"/>
    <property type="match status" value="1"/>
</dbReference>
<dbReference type="NCBIfam" id="NF004309">
    <property type="entry name" value="PRK05704.1"/>
    <property type="match status" value="1"/>
</dbReference>
<dbReference type="GO" id="GO:0004149">
    <property type="term" value="F:dihydrolipoyllysine-residue succinyltransferase activity"/>
    <property type="evidence" value="ECO:0007669"/>
    <property type="project" value="UniProtKB-EC"/>
</dbReference>
<evidence type="ECO:0000256" key="6">
    <source>
        <dbReference type="ARBA" id="ARBA00022532"/>
    </source>
</evidence>
<evidence type="ECO:0000313" key="15">
    <source>
        <dbReference type="EMBL" id="MDQ8206506.1"/>
    </source>
</evidence>
<keyword evidence="8 11" id="KW-0450">Lipoyl</keyword>
<dbReference type="Gene3D" id="3.30.559.10">
    <property type="entry name" value="Chloramphenicol acetyltransferase-like domain"/>
    <property type="match status" value="1"/>
</dbReference>
<evidence type="ECO:0000256" key="1">
    <source>
        <dbReference type="ARBA" id="ARBA00004052"/>
    </source>
</evidence>
<keyword evidence="16" id="KW-1185">Reference proteome</keyword>
<feature type="region of interest" description="Disordered" evidence="12">
    <location>
        <begin position="77"/>
        <end position="200"/>
    </location>
</feature>
<dbReference type="InterPro" id="IPR011053">
    <property type="entry name" value="Single_hybrid_motif"/>
</dbReference>
<dbReference type="SUPFAM" id="SSF47005">
    <property type="entry name" value="Peripheral subunit-binding domain of 2-oxo acid dehydrogenase complex"/>
    <property type="match status" value="1"/>
</dbReference>
<comment type="similarity">
    <text evidence="3 11">Belongs to the 2-oxoacid dehydrogenase family.</text>
</comment>
<name>A0ABU1AQT7_9BACT</name>
<dbReference type="PROSITE" id="PS50968">
    <property type="entry name" value="BIOTINYL_LIPOYL"/>
    <property type="match status" value="1"/>
</dbReference>
<organism evidence="15 16">
    <name type="scientific">Thalassobacterium maritimum</name>
    <dbReference type="NCBI Taxonomy" id="3041265"/>
    <lineage>
        <taxon>Bacteria</taxon>
        <taxon>Pseudomonadati</taxon>
        <taxon>Verrucomicrobiota</taxon>
        <taxon>Opitutia</taxon>
        <taxon>Puniceicoccales</taxon>
        <taxon>Coraliomargaritaceae</taxon>
        <taxon>Thalassobacterium</taxon>
    </lineage>
</organism>
<gene>
    <name evidence="15" type="primary">odhB</name>
    <name evidence="15" type="ORF">QEH52_03235</name>
</gene>
<feature type="compositionally biased region" description="Low complexity" evidence="12">
    <location>
        <begin position="175"/>
        <end position="186"/>
    </location>
</feature>
<dbReference type="InterPro" id="IPR006255">
    <property type="entry name" value="SucB"/>
</dbReference>
<feature type="domain" description="Lipoyl-binding" evidence="13">
    <location>
        <begin position="2"/>
        <end position="76"/>
    </location>
</feature>
<dbReference type="SUPFAM" id="SSF52777">
    <property type="entry name" value="CoA-dependent acyltransferases"/>
    <property type="match status" value="1"/>
</dbReference>
<comment type="catalytic activity">
    <reaction evidence="10 11">
        <text>N(6)-[(R)-dihydrolipoyl]-L-lysyl-[protein] + succinyl-CoA = N(6)-[(R)-S(8)-succinyldihydrolipoyl]-L-lysyl-[protein] + CoA</text>
        <dbReference type="Rhea" id="RHEA:15213"/>
        <dbReference type="Rhea" id="RHEA-COMP:10475"/>
        <dbReference type="Rhea" id="RHEA-COMP:20092"/>
        <dbReference type="ChEBI" id="CHEBI:57287"/>
        <dbReference type="ChEBI" id="CHEBI:57292"/>
        <dbReference type="ChEBI" id="CHEBI:83100"/>
        <dbReference type="ChEBI" id="CHEBI:83120"/>
        <dbReference type="EC" id="2.3.1.61"/>
    </reaction>
</comment>
<dbReference type="PANTHER" id="PTHR43416">
    <property type="entry name" value="DIHYDROLIPOYLLYSINE-RESIDUE SUCCINYLTRANSFERASE COMPONENT OF 2-OXOGLUTARATE DEHYDROGENASE COMPLEX, MITOCHONDRIAL-RELATED"/>
    <property type="match status" value="1"/>
</dbReference>
<dbReference type="InterPro" id="IPR001078">
    <property type="entry name" value="2-oxoacid_DH_actylTfrase"/>
</dbReference>
<evidence type="ECO:0000256" key="10">
    <source>
        <dbReference type="ARBA" id="ARBA00052761"/>
    </source>
</evidence>
<evidence type="ECO:0000259" key="13">
    <source>
        <dbReference type="PROSITE" id="PS50968"/>
    </source>
</evidence>
<reference evidence="15 16" key="1">
    <citation type="submission" date="2023-04" db="EMBL/GenBank/DDBJ databases">
        <title>A novel bacteria isolated from coastal sediment.</title>
        <authorList>
            <person name="Liu X.-J."/>
            <person name="Du Z.-J."/>
        </authorList>
    </citation>
    <scope>NUCLEOTIDE SEQUENCE [LARGE SCALE GENOMIC DNA]</scope>
    <source>
        <strain evidence="15 16">SDUM461003</strain>
    </source>
</reference>
<dbReference type="EC" id="2.3.1.61" evidence="4 11"/>
<protein>
    <recommendedName>
        <fullName evidence="5 11">Dihydrolipoyllysine-residue succinyltransferase component of 2-oxoglutarate dehydrogenase complex</fullName>
        <ecNumber evidence="4 11">2.3.1.61</ecNumber>
    </recommendedName>
    <alternativeName>
        <fullName evidence="11">2-oxoglutarate dehydrogenase complex component E2</fullName>
    </alternativeName>
</protein>
<dbReference type="PROSITE" id="PS51826">
    <property type="entry name" value="PSBD"/>
    <property type="match status" value="1"/>
</dbReference>
<evidence type="ECO:0000256" key="5">
    <source>
        <dbReference type="ARBA" id="ARBA00019511"/>
    </source>
</evidence>